<feature type="domain" description="Coilin N-terminal" evidence="2">
    <location>
        <begin position="18"/>
        <end position="180"/>
    </location>
</feature>
<name>A0AAW2IC13_9NEOP</name>
<accession>A0AAW2IC13</accession>
<evidence type="ECO:0000313" key="3">
    <source>
        <dbReference type="EMBL" id="KAL0279311.1"/>
    </source>
</evidence>
<feature type="compositionally biased region" description="Polar residues" evidence="1">
    <location>
        <begin position="317"/>
        <end position="334"/>
    </location>
</feature>
<organism evidence="3">
    <name type="scientific">Menopon gallinae</name>
    <name type="common">poultry shaft louse</name>
    <dbReference type="NCBI Taxonomy" id="328185"/>
    <lineage>
        <taxon>Eukaryota</taxon>
        <taxon>Metazoa</taxon>
        <taxon>Ecdysozoa</taxon>
        <taxon>Arthropoda</taxon>
        <taxon>Hexapoda</taxon>
        <taxon>Insecta</taxon>
        <taxon>Pterygota</taxon>
        <taxon>Neoptera</taxon>
        <taxon>Paraneoptera</taxon>
        <taxon>Psocodea</taxon>
        <taxon>Troctomorpha</taxon>
        <taxon>Phthiraptera</taxon>
        <taxon>Amblycera</taxon>
        <taxon>Menoponidae</taxon>
        <taxon>Menopon</taxon>
    </lineage>
</organism>
<protein>
    <recommendedName>
        <fullName evidence="2">Coilin N-terminal domain-containing protein</fullName>
    </recommendedName>
</protein>
<evidence type="ECO:0000259" key="2">
    <source>
        <dbReference type="Pfam" id="PF15862"/>
    </source>
</evidence>
<feature type="compositionally biased region" description="Basic residues" evidence="1">
    <location>
        <begin position="296"/>
        <end position="309"/>
    </location>
</feature>
<evidence type="ECO:0000256" key="1">
    <source>
        <dbReference type="SAM" id="MobiDB-lite"/>
    </source>
</evidence>
<proteinExistence type="predicted"/>
<dbReference type="AlphaFoldDB" id="A0AAW2IC13"/>
<feature type="region of interest" description="Disordered" evidence="1">
    <location>
        <begin position="270"/>
        <end position="341"/>
    </location>
</feature>
<gene>
    <name evidence="3" type="ORF">PYX00_000900</name>
</gene>
<feature type="compositionally biased region" description="Basic and acidic residues" evidence="1">
    <location>
        <begin position="219"/>
        <end position="229"/>
    </location>
</feature>
<dbReference type="InterPro" id="IPR031722">
    <property type="entry name" value="Coilin_N"/>
</dbReference>
<dbReference type="Pfam" id="PF15862">
    <property type="entry name" value="Coilin_N"/>
    <property type="match status" value="1"/>
</dbReference>
<comment type="caution">
    <text evidence="3">The sequence shown here is derived from an EMBL/GenBank/DDBJ whole genome shotgun (WGS) entry which is preliminary data.</text>
</comment>
<feature type="region of interest" description="Disordered" evidence="1">
    <location>
        <begin position="162"/>
        <end position="230"/>
    </location>
</feature>
<feature type="compositionally biased region" description="Polar residues" evidence="1">
    <location>
        <begin position="196"/>
        <end position="211"/>
    </location>
</feature>
<sequence length="467" mass="53431">MAELFTVKVDLSDLRESYSRQQLYILLVDPSKIQRVHEFQSWVRFLFSIECNVHLVYDDAIIHDLEDIRILSVLKTVRIRRSDSSDGETELQQRLTELNEFKEWHENRSPRILAEKSGSVPVKRLLKLEYSDTANKNLNTGGSAPSCSKNESQFCSKVQKCNSEKGNSENSSEEGNSQKDFKQANCIPSPDRVNECKSTVDITPNINTSTPKTPPVNANRRENKPEFKQKKNYVKPFSMYDVLNFIRSESSSQYTPEDEMKFIKDSMENSLSQKVNGKPSGGNEHAEDDEDSNLQKKQRKRIRKHKSKKKTEEASFGNESATSKTFNLSTSRESFGSKPKHIRFDPDKDCIENNLCSESNQPNGETKKHFQNEDFEMECSSGFVDNEAENLTIEKLQDIINKKRITLTSLNKNGSLNSVTIENPENYFQTSEPENVTDSIGNSYNITHVLSNIRKNNSNPLVFDRFS</sequence>
<reference evidence="3" key="1">
    <citation type="journal article" date="2024" name="Gigascience">
        <title>Chromosome-level genome of the poultry shaft louse Menopon gallinae provides insight into the host-switching and adaptive evolution of parasitic lice.</title>
        <authorList>
            <person name="Xu Y."/>
            <person name="Ma L."/>
            <person name="Liu S."/>
            <person name="Liang Y."/>
            <person name="Liu Q."/>
            <person name="He Z."/>
            <person name="Tian L."/>
            <person name="Duan Y."/>
            <person name="Cai W."/>
            <person name="Li H."/>
            <person name="Song F."/>
        </authorList>
    </citation>
    <scope>NUCLEOTIDE SEQUENCE</scope>
    <source>
        <strain evidence="3">Cailab_2023a</strain>
    </source>
</reference>
<dbReference type="EMBL" id="JARGDH010000001">
    <property type="protein sequence ID" value="KAL0279311.1"/>
    <property type="molecule type" value="Genomic_DNA"/>
</dbReference>